<reference evidence="1" key="1">
    <citation type="submission" date="2018-10" db="EMBL/GenBank/DDBJ databases">
        <title>Population genomic analysis revealed the cold adaptation of white poplar.</title>
        <authorList>
            <person name="Liu Y.-J."/>
        </authorList>
    </citation>
    <scope>NUCLEOTIDE SEQUENCE [LARGE SCALE GENOMIC DNA]</scope>
    <source>
        <strain evidence="1">PAL-ZL1</strain>
    </source>
</reference>
<comment type="caution">
    <text evidence="1">The sequence shown here is derived from an EMBL/GenBank/DDBJ whole genome shotgun (WGS) entry which is preliminary data.</text>
</comment>
<gene>
    <name evidence="1" type="ORF">D5086_0000082500</name>
</gene>
<organism evidence="1">
    <name type="scientific">Populus alba</name>
    <name type="common">White poplar</name>
    <dbReference type="NCBI Taxonomy" id="43335"/>
    <lineage>
        <taxon>Eukaryota</taxon>
        <taxon>Viridiplantae</taxon>
        <taxon>Streptophyta</taxon>
        <taxon>Embryophyta</taxon>
        <taxon>Tracheophyta</taxon>
        <taxon>Spermatophyta</taxon>
        <taxon>Magnoliopsida</taxon>
        <taxon>eudicotyledons</taxon>
        <taxon>Gunneridae</taxon>
        <taxon>Pentapetalae</taxon>
        <taxon>rosids</taxon>
        <taxon>fabids</taxon>
        <taxon>Malpighiales</taxon>
        <taxon>Salicaceae</taxon>
        <taxon>Saliceae</taxon>
        <taxon>Populus</taxon>
    </lineage>
</organism>
<sequence length="146" mass="16272">MAREEKRPAPSNLPLLCSNSVVNIINTDRPWSASDLSGLQFFRVTMTKSEYRGCHNCSTDYHSLTEGLRTISVLLSPDLLLLARAGKIYFEVGSNLATYEESASPSLLDELRSLKTKTARFVSAVDSQCLVWGITWNQELLNKSIT</sequence>
<name>A0A4U5QIU2_POPAL</name>
<proteinExistence type="predicted"/>
<protein>
    <submittedName>
        <fullName evidence="1">Uncharacterized protein</fullName>
    </submittedName>
</protein>
<dbReference type="AlphaFoldDB" id="A0A4U5QIU2"/>
<accession>A0A4U5QIU2</accession>
<evidence type="ECO:0000313" key="1">
    <source>
        <dbReference type="EMBL" id="TKS10574.1"/>
    </source>
</evidence>
<dbReference type="EMBL" id="RCHU01000229">
    <property type="protein sequence ID" value="TKS10574.1"/>
    <property type="molecule type" value="Genomic_DNA"/>
</dbReference>